<proteinExistence type="predicted"/>
<reference evidence="2 3" key="1">
    <citation type="journal article" date="2014" name="PLoS Genet.">
        <title>Phylogenetically driven sequencing of extremely halophilic archaea reveals strategies for static and dynamic osmo-response.</title>
        <authorList>
            <person name="Becker E.A."/>
            <person name="Seitzer P.M."/>
            <person name="Tritt A."/>
            <person name="Larsen D."/>
            <person name="Krusor M."/>
            <person name="Yao A.I."/>
            <person name="Wu D."/>
            <person name="Madern D."/>
            <person name="Eisen J.A."/>
            <person name="Darling A.E."/>
            <person name="Facciotti M.T."/>
        </authorList>
    </citation>
    <scope>NUCLEOTIDE SEQUENCE [LARGE SCALE GENOMIC DNA]</scope>
    <source>
        <strain evidence="2 3">GA33</strain>
    </source>
</reference>
<feature type="region of interest" description="Disordered" evidence="1">
    <location>
        <begin position="95"/>
        <end position="123"/>
    </location>
</feature>
<comment type="caution">
    <text evidence="2">The sequence shown here is derived from an EMBL/GenBank/DDBJ whole genome shotgun (WGS) entry which is preliminary data.</text>
</comment>
<gene>
    <name evidence="2" type="ORF">C496_00640</name>
</gene>
<dbReference type="Proteomes" id="UP000011599">
    <property type="component" value="Unassembled WGS sequence"/>
</dbReference>
<evidence type="ECO:0000313" key="2">
    <source>
        <dbReference type="EMBL" id="ELY46406.1"/>
    </source>
</evidence>
<sequence>MGTRERIPGVPLRCKRQRRTGQLNDTFQSSRQGQRGDADGDHEHSVPTALERTEPVNEHTQDEQQRAVTEMCERSKHGGEWLDELTNPLVGRRIPKKDRSFHSTDTGGHTVKSISGSNVLEGDDAVSTIGDDLADSELQRVLHPPPDV</sequence>
<feature type="region of interest" description="Disordered" evidence="1">
    <location>
        <begin position="1"/>
        <end position="75"/>
    </location>
</feature>
<accession>L9WAU8</accession>
<organism evidence="2 3">
    <name type="scientific">Natronorubrum tibetense GA33</name>
    <dbReference type="NCBI Taxonomy" id="1114856"/>
    <lineage>
        <taxon>Archaea</taxon>
        <taxon>Methanobacteriati</taxon>
        <taxon>Methanobacteriota</taxon>
        <taxon>Stenosarchaea group</taxon>
        <taxon>Halobacteria</taxon>
        <taxon>Halobacteriales</taxon>
        <taxon>Natrialbaceae</taxon>
        <taxon>Natronorubrum</taxon>
    </lineage>
</organism>
<feature type="compositionally biased region" description="Polar residues" evidence="1">
    <location>
        <begin position="103"/>
        <end position="118"/>
    </location>
</feature>
<dbReference type="PATRIC" id="fig|1114856.3.peg.134"/>
<keyword evidence="3" id="KW-1185">Reference proteome</keyword>
<dbReference type="AlphaFoldDB" id="L9WAU8"/>
<evidence type="ECO:0000313" key="3">
    <source>
        <dbReference type="Proteomes" id="UP000011599"/>
    </source>
</evidence>
<name>L9WAU8_9EURY</name>
<feature type="compositionally biased region" description="Polar residues" evidence="1">
    <location>
        <begin position="20"/>
        <end position="33"/>
    </location>
</feature>
<protein>
    <submittedName>
        <fullName evidence="2">Uncharacterized protein</fullName>
    </submittedName>
</protein>
<feature type="compositionally biased region" description="Basic and acidic residues" evidence="1">
    <location>
        <begin position="34"/>
        <end position="75"/>
    </location>
</feature>
<dbReference type="EMBL" id="AOHW01000002">
    <property type="protein sequence ID" value="ELY46406.1"/>
    <property type="molecule type" value="Genomic_DNA"/>
</dbReference>
<evidence type="ECO:0000256" key="1">
    <source>
        <dbReference type="SAM" id="MobiDB-lite"/>
    </source>
</evidence>